<dbReference type="HOGENOM" id="CLU_2504920_0_0_2"/>
<name>Q464X6_METBF</name>
<dbReference type="EMBL" id="CP000099">
    <property type="protein sequence ID" value="AAZ72566.1"/>
    <property type="molecule type" value="Genomic_DNA"/>
</dbReference>
<gene>
    <name evidence="1" type="ordered locus">Mbar_A3703</name>
</gene>
<dbReference type="PaxDb" id="269797-Mbar_A3703"/>
<evidence type="ECO:0000313" key="1">
    <source>
        <dbReference type="EMBL" id="AAZ72566.1"/>
    </source>
</evidence>
<dbReference type="STRING" id="269797.Mbar_A3703"/>
<dbReference type="AlphaFoldDB" id="Q464X6"/>
<sequence length="85" mass="10077">MTSCKLFERTESYCLDPSRIGKALKIYQFLQKHNTTCLSLNRFIHLTTAKIFPESQNQASEKKVSEFQNRAFEKLTSIWEENLEW</sequence>
<accession>Q464X6</accession>
<organism evidence="1">
    <name type="scientific">Methanosarcina barkeri (strain Fusaro / DSM 804)</name>
    <dbReference type="NCBI Taxonomy" id="269797"/>
    <lineage>
        <taxon>Archaea</taxon>
        <taxon>Methanobacteriati</taxon>
        <taxon>Methanobacteriota</taxon>
        <taxon>Stenosarchaea group</taxon>
        <taxon>Methanomicrobia</taxon>
        <taxon>Methanosarcinales</taxon>
        <taxon>Methanosarcinaceae</taxon>
        <taxon>Methanosarcina</taxon>
    </lineage>
</organism>
<reference evidence="1" key="1">
    <citation type="submission" date="2006-06" db="EMBL/GenBank/DDBJ databases">
        <title>Complete sequence of chromosome 1 of Methanosarcina barkeri str. fusaro.</title>
        <authorList>
            <person name="Copeland A."/>
            <person name="Lucas S."/>
            <person name="Lapidus A."/>
            <person name="Barry K."/>
            <person name="Detter J.C."/>
            <person name="Glavina T."/>
            <person name="Hammon N."/>
            <person name="Israni S."/>
            <person name="Pitluck S."/>
            <person name="Goodwin L.A."/>
            <person name="Saunders E.H."/>
            <person name="Schmutz J."/>
            <person name="Larimer F."/>
            <person name="Land M."/>
            <person name="Anderson I."/>
            <person name="Richardson P."/>
        </authorList>
    </citation>
    <scope>NUCLEOTIDE SEQUENCE</scope>
    <source>
        <strain evidence="1">Fusaro</strain>
    </source>
</reference>
<protein>
    <submittedName>
        <fullName evidence="1">Uncharacterized protein</fullName>
    </submittedName>
</protein>
<dbReference type="KEGG" id="mba:Mbar_A3703"/>
<proteinExistence type="predicted"/>